<dbReference type="InterPro" id="IPR010380">
    <property type="entry name" value="DUF975"/>
</dbReference>
<keyword evidence="1" id="KW-0472">Membrane</keyword>
<reference evidence="2 3" key="1">
    <citation type="submission" date="2022-04" db="EMBL/GenBank/DDBJ databases">
        <title>Positive selection, recombination, and allopatry shape intraspecific diversity of widespread and dominant cyanobacteria.</title>
        <authorList>
            <person name="Wei J."/>
            <person name="Shu W."/>
            <person name="Hu C."/>
        </authorList>
    </citation>
    <scope>NUCLEOTIDE SEQUENCE [LARGE SCALE GENOMIC DNA]</scope>
    <source>
        <strain evidence="2 3">AS-A4</strain>
    </source>
</reference>
<organism evidence="2 3">
    <name type="scientific">Stenomitos frigidus AS-A4</name>
    <dbReference type="NCBI Taxonomy" id="2933935"/>
    <lineage>
        <taxon>Bacteria</taxon>
        <taxon>Bacillati</taxon>
        <taxon>Cyanobacteriota</taxon>
        <taxon>Cyanophyceae</taxon>
        <taxon>Leptolyngbyales</taxon>
        <taxon>Leptolyngbyaceae</taxon>
        <taxon>Stenomitos</taxon>
    </lineage>
</organism>
<comment type="caution">
    <text evidence="2">The sequence shown here is derived from an EMBL/GenBank/DDBJ whole genome shotgun (WGS) entry which is preliminary data.</text>
</comment>
<evidence type="ECO:0000256" key="1">
    <source>
        <dbReference type="SAM" id="Phobius"/>
    </source>
</evidence>
<feature type="transmembrane region" description="Helical" evidence="1">
    <location>
        <begin position="160"/>
        <end position="178"/>
    </location>
</feature>
<protein>
    <recommendedName>
        <fullName evidence="4">Glycerophosphoryl diester phosphodiesterase membrane domain-containing protein</fullName>
    </recommendedName>
</protein>
<keyword evidence="1" id="KW-0812">Transmembrane</keyword>
<name>A0ABV0KMG0_9CYAN</name>
<gene>
    <name evidence="2" type="ORF">NDI38_17385</name>
</gene>
<feature type="transmembrane region" description="Helical" evidence="1">
    <location>
        <begin position="36"/>
        <end position="54"/>
    </location>
</feature>
<keyword evidence="1" id="KW-1133">Transmembrane helix</keyword>
<evidence type="ECO:0008006" key="4">
    <source>
        <dbReference type="Google" id="ProtNLM"/>
    </source>
</evidence>
<dbReference type="Proteomes" id="UP001476950">
    <property type="component" value="Unassembled WGS sequence"/>
</dbReference>
<keyword evidence="3" id="KW-1185">Reference proteome</keyword>
<feature type="transmembrane region" description="Helical" evidence="1">
    <location>
        <begin position="66"/>
        <end position="87"/>
    </location>
</feature>
<accession>A0ABV0KMG0</accession>
<sequence length="218" mass="23558">MESYGSTGLEGLLHKSYTVKISEYIGSGWATLKKNLGGFVGFTLVVFLINIAIAKINQSASPVGTLISLLISGPLNAGFFIVAFKLLRNRATTFGDFFRGFNNFLPLFLVSLISSVMIGIGFLLIIIPGIYLAVAYTFALPLVLEKKMNFWDGMEFSRKLISKNWFSFFGFAFVLVLLNLAGALLLGIGLLVTIPLSVCAIAAAYADIIGLPSSTSDF</sequence>
<feature type="transmembrane region" description="Helical" evidence="1">
    <location>
        <begin position="184"/>
        <end position="206"/>
    </location>
</feature>
<dbReference type="PANTHER" id="PTHR40076">
    <property type="entry name" value="MEMBRANE PROTEIN-RELATED"/>
    <property type="match status" value="1"/>
</dbReference>
<evidence type="ECO:0000313" key="2">
    <source>
        <dbReference type="EMBL" id="MEP1060211.1"/>
    </source>
</evidence>
<feature type="transmembrane region" description="Helical" evidence="1">
    <location>
        <begin position="107"/>
        <end position="139"/>
    </location>
</feature>
<dbReference type="RefSeq" id="WP_190446342.1">
    <property type="nucleotide sequence ID" value="NZ_JAMPLM010000016.1"/>
</dbReference>
<dbReference type="PANTHER" id="PTHR40076:SF1">
    <property type="entry name" value="MEMBRANE PROTEIN"/>
    <property type="match status" value="1"/>
</dbReference>
<dbReference type="EMBL" id="JAMPLM010000016">
    <property type="protein sequence ID" value="MEP1060211.1"/>
    <property type="molecule type" value="Genomic_DNA"/>
</dbReference>
<evidence type="ECO:0000313" key="3">
    <source>
        <dbReference type="Proteomes" id="UP001476950"/>
    </source>
</evidence>
<proteinExistence type="predicted"/>